<evidence type="ECO:0000313" key="3">
    <source>
        <dbReference type="Proteomes" id="UP000054166"/>
    </source>
</evidence>
<dbReference type="AlphaFoldDB" id="A0A0C3FDS7"/>
<dbReference type="Proteomes" id="UP000054166">
    <property type="component" value="Unassembled WGS sequence"/>
</dbReference>
<accession>A0A0C3FDS7</accession>
<proteinExistence type="predicted"/>
<gene>
    <name evidence="2" type="ORF">PILCRDRAFT_90818</name>
</gene>
<reference evidence="3" key="2">
    <citation type="submission" date="2015-01" db="EMBL/GenBank/DDBJ databases">
        <title>Evolutionary Origins and Diversification of the Mycorrhizal Mutualists.</title>
        <authorList>
            <consortium name="DOE Joint Genome Institute"/>
            <consortium name="Mycorrhizal Genomics Consortium"/>
            <person name="Kohler A."/>
            <person name="Kuo A."/>
            <person name="Nagy L.G."/>
            <person name="Floudas D."/>
            <person name="Copeland A."/>
            <person name="Barry K.W."/>
            <person name="Cichocki N."/>
            <person name="Veneault-Fourrey C."/>
            <person name="LaButti K."/>
            <person name="Lindquist E.A."/>
            <person name="Lipzen A."/>
            <person name="Lundell T."/>
            <person name="Morin E."/>
            <person name="Murat C."/>
            <person name="Riley R."/>
            <person name="Ohm R."/>
            <person name="Sun H."/>
            <person name="Tunlid A."/>
            <person name="Henrissat B."/>
            <person name="Grigoriev I.V."/>
            <person name="Hibbett D.S."/>
            <person name="Martin F."/>
        </authorList>
    </citation>
    <scope>NUCLEOTIDE SEQUENCE [LARGE SCALE GENOMIC DNA]</scope>
    <source>
        <strain evidence="3">F 1598</strain>
    </source>
</reference>
<evidence type="ECO:0000256" key="1">
    <source>
        <dbReference type="SAM" id="MobiDB-lite"/>
    </source>
</evidence>
<dbReference type="EMBL" id="KN833019">
    <property type="protein sequence ID" value="KIM78061.1"/>
    <property type="molecule type" value="Genomic_DNA"/>
</dbReference>
<sequence length="336" mass="37032">MMMPTTKLEMAALLHVYTYIGPSTPTLFENMPHEKNDNTDDNVKQEPKARSKDDILIVQNSNTCRPGKITAVFDALQLKRRHLVCADCGTVILSVGGCGKTWILEGLLPCMSLILLWTSVKASGAMGMKKLIRLASLFIFVAGVGTEDAATLVRSAMTSNIQFPNVTGRMAGRVRYLCFRFTVIGFLSSSSSSTAVEVAPAREGSSLHHHTFPVFNICFTLRTEPHNRTETHWSTSIHPFQNIHKIPRLNLLKIYRLSRICAMVGLPELEELTTKAEKDELLVAIKHAPKDGDNVACSDFAVPDEFCAELEALNGHRHGDKLGSDTSCDPHGVELI</sequence>
<organism evidence="2 3">
    <name type="scientific">Piloderma croceum (strain F 1598)</name>
    <dbReference type="NCBI Taxonomy" id="765440"/>
    <lineage>
        <taxon>Eukaryota</taxon>
        <taxon>Fungi</taxon>
        <taxon>Dikarya</taxon>
        <taxon>Basidiomycota</taxon>
        <taxon>Agaricomycotina</taxon>
        <taxon>Agaricomycetes</taxon>
        <taxon>Agaricomycetidae</taxon>
        <taxon>Atheliales</taxon>
        <taxon>Atheliaceae</taxon>
        <taxon>Piloderma</taxon>
    </lineage>
</organism>
<feature type="region of interest" description="Disordered" evidence="1">
    <location>
        <begin position="28"/>
        <end position="49"/>
    </location>
</feature>
<feature type="compositionally biased region" description="Basic and acidic residues" evidence="1">
    <location>
        <begin position="31"/>
        <end position="49"/>
    </location>
</feature>
<protein>
    <submittedName>
        <fullName evidence="2">Uncharacterized protein</fullName>
    </submittedName>
</protein>
<dbReference type="HOGENOM" id="CLU_826702_0_0_1"/>
<reference evidence="2 3" key="1">
    <citation type="submission" date="2014-04" db="EMBL/GenBank/DDBJ databases">
        <authorList>
            <consortium name="DOE Joint Genome Institute"/>
            <person name="Kuo A."/>
            <person name="Tarkka M."/>
            <person name="Buscot F."/>
            <person name="Kohler A."/>
            <person name="Nagy L.G."/>
            <person name="Floudas D."/>
            <person name="Copeland A."/>
            <person name="Barry K.W."/>
            <person name="Cichocki N."/>
            <person name="Veneault-Fourrey C."/>
            <person name="LaButti K."/>
            <person name="Lindquist E.A."/>
            <person name="Lipzen A."/>
            <person name="Lundell T."/>
            <person name="Morin E."/>
            <person name="Murat C."/>
            <person name="Sun H."/>
            <person name="Tunlid A."/>
            <person name="Henrissat B."/>
            <person name="Grigoriev I.V."/>
            <person name="Hibbett D.S."/>
            <person name="Martin F."/>
            <person name="Nordberg H.P."/>
            <person name="Cantor M.N."/>
            <person name="Hua S.X."/>
        </authorList>
    </citation>
    <scope>NUCLEOTIDE SEQUENCE [LARGE SCALE GENOMIC DNA]</scope>
    <source>
        <strain evidence="2 3">F 1598</strain>
    </source>
</reference>
<dbReference type="InParanoid" id="A0A0C3FDS7"/>
<name>A0A0C3FDS7_PILCF</name>
<evidence type="ECO:0000313" key="2">
    <source>
        <dbReference type="EMBL" id="KIM78061.1"/>
    </source>
</evidence>
<keyword evidence="3" id="KW-1185">Reference proteome</keyword>